<feature type="transmembrane region" description="Helical" evidence="1">
    <location>
        <begin position="27"/>
        <end position="47"/>
    </location>
</feature>
<protein>
    <recommendedName>
        <fullName evidence="2">EF-hand domain-containing protein</fullName>
    </recommendedName>
</protein>
<proteinExistence type="predicted"/>
<keyword evidence="1" id="KW-1133">Transmembrane helix</keyword>
<evidence type="ECO:0000259" key="2">
    <source>
        <dbReference type="PROSITE" id="PS50222"/>
    </source>
</evidence>
<feature type="transmembrane region" description="Helical" evidence="1">
    <location>
        <begin position="76"/>
        <end position="94"/>
    </location>
</feature>
<dbReference type="SUPFAM" id="SSF47473">
    <property type="entry name" value="EF-hand"/>
    <property type="match status" value="1"/>
</dbReference>
<accession>A0A6C0KZ46</accession>
<organism evidence="3">
    <name type="scientific">viral metagenome</name>
    <dbReference type="NCBI Taxonomy" id="1070528"/>
    <lineage>
        <taxon>unclassified sequences</taxon>
        <taxon>metagenomes</taxon>
        <taxon>organismal metagenomes</taxon>
    </lineage>
</organism>
<keyword evidence="1" id="KW-0472">Membrane</keyword>
<dbReference type="PROSITE" id="PS50222">
    <property type="entry name" value="EF_HAND_2"/>
    <property type="match status" value="1"/>
</dbReference>
<evidence type="ECO:0000256" key="1">
    <source>
        <dbReference type="SAM" id="Phobius"/>
    </source>
</evidence>
<dbReference type="EMBL" id="MN741010">
    <property type="protein sequence ID" value="QHU22543.1"/>
    <property type="molecule type" value="Genomic_DNA"/>
</dbReference>
<keyword evidence="1" id="KW-0812">Transmembrane</keyword>
<dbReference type="PROSITE" id="PS00018">
    <property type="entry name" value="EF_HAND_1"/>
    <property type="match status" value="1"/>
</dbReference>
<name>A0A6C0KZ46_9ZZZZ</name>
<sequence>MKTVKKKTQTNYDVFIEHLYALNNSKFFAGIIMLIMNIGSKYVTLGLSKSQEDYVKYTLGRQILVFAILWMGTRDIVVALILTCVFIVFADYLLNDNSKYCIIPDKYQDVLSHLDTDGDGTISQKEINDAIHLLKKARKSKSVKHKSNIEDMFVAKGLYKENFI</sequence>
<dbReference type="AlphaFoldDB" id="A0A6C0KZ46"/>
<evidence type="ECO:0000313" key="3">
    <source>
        <dbReference type="EMBL" id="QHU22543.1"/>
    </source>
</evidence>
<dbReference type="InterPro" id="IPR011992">
    <property type="entry name" value="EF-hand-dom_pair"/>
</dbReference>
<reference evidence="3" key="1">
    <citation type="journal article" date="2020" name="Nature">
        <title>Giant virus diversity and host interactions through global metagenomics.</title>
        <authorList>
            <person name="Schulz F."/>
            <person name="Roux S."/>
            <person name="Paez-Espino D."/>
            <person name="Jungbluth S."/>
            <person name="Walsh D.A."/>
            <person name="Denef V.J."/>
            <person name="McMahon K.D."/>
            <person name="Konstantinidis K.T."/>
            <person name="Eloe-Fadrosh E.A."/>
            <person name="Kyrpides N.C."/>
            <person name="Woyke T."/>
        </authorList>
    </citation>
    <scope>NUCLEOTIDE SEQUENCE</scope>
    <source>
        <strain evidence="3">GVMAG-S-ERX555907-102</strain>
    </source>
</reference>
<feature type="domain" description="EF-hand" evidence="2">
    <location>
        <begin position="102"/>
        <end position="137"/>
    </location>
</feature>
<dbReference type="Gene3D" id="1.10.238.10">
    <property type="entry name" value="EF-hand"/>
    <property type="match status" value="1"/>
</dbReference>
<dbReference type="InterPro" id="IPR018247">
    <property type="entry name" value="EF_Hand_1_Ca_BS"/>
</dbReference>
<dbReference type="InterPro" id="IPR002048">
    <property type="entry name" value="EF_hand_dom"/>
</dbReference>
<dbReference type="GO" id="GO:0005509">
    <property type="term" value="F:calcium ion binding"/>
    <property type="evidence" value="ECO:0007669"/>
    <property type="project" value="InterPro"/>
</dbReference>